<feature type="transmembrane region" description="Helical" evidence="1">
    <location>
        <begin position="187"/>
        <end position="207"/>
    </location>
</feature>
<evidence type="ECO:0000256" key="1">
    <source>
        <dbReference type="SAM" id="Phobius"/>
    </source>
</evidence>
<gene>
    <name evidence="2" type="ORF">AK812_SmicGene43506</name>
</gene>
<dbReference type="EMBL" id="LSRX01001993">
    <property type="protein sequence ID" value="OLP76544.1"/>
    <property type="molecule type" value="Genomic_DNA"/>
</dbReference>
<accession>A0A1Q9C0V1</accession>
<dbReference type="OrthoDB" id="10385026at2759"/>
<keyword evidence="1" id="KW-0472">Membrane</keyword>
<feature type="transmembrane region" description="Helical" evidence="1">
    <location>
        <begin position="136"/>
        <end position="154"/>
    </location>
</feature>
<keyword evidence="3" id="KW-1185">Reference proteome</keyword>
<protein>
    <submittedName>
        <fullName evidence="2">Uncharacterized protein</fullName>
    </submittedName>
</protein>
<organism evidence="2 3">
    <name type="scientific">Symbiodinium microadriaticum</name>
    <name type="common">Dinoflagellate</name>
    <name type="synonym">Zooxanthella microadriatica</name>
    <dbReference type="NCBI Taxonomy" id="2951"/>
    <lineage>
        <taxon>Eukaryota</taxon>
        <taxon>Sar</taxon>
        <taxon>Alveolata</taxon>
        <taxon>Dinophyceae</taxon>
        <taxon>Suessiales</taxon>
        <taxon>Symbiodiniaceae</taxon>
        <taxon>Symbiodinium</taxon>
    </lineage>
</organism>
<evidence type="ECO:0000313" key="2">
    <source>
        <dbReference type="EMBL" id="OLP76544.1"/>
    </source>
</evidence>
<reference evidence="2 3" key="1">
    <citation type="submission" date="2016-02" db="EMBL/GenBank/DDBJ databases">
        <title>Genome analysis of coral dinoflagellate symbionts highlights evolutionary adaptations to a symbiotic lifestyle.</title>
        <authorList>
            <person name="Aranda M."/>
            <person name="Li Y."/>
            <person name="Liew Y.J."/>
            <person name="Baumgarten S."/>
            <person name="Simakov O."/>
            <person name="Wilson M."/>
            <person name="Piel J."/>
            <person name="Ashoor H."/>
            <person name="Bougouffa S."/>
            <person name="Bajic V.B."/>
            <person name="Ryu T."/>
            <person name="Ravasi T."/>
            <person name="Bayer T."/>
            <person name="Micklem G."/>
            <person name="Kim H."/>
            <person name="Bhak J."/>
            <person name="Lajeunesse T.C."/>
            <person name="Voolstra C.R."/>
        </authorList>
    </citation>
    <scope>NUCLEOTIDE SEQUENCE [LARGE SCALE GENOMIC DNA]</scope>
    <source>
        <strain evidence="2 3">CCMP2467</strain>
    </source>
</reference>
<feature type="transmembrane region" description="Helical" evidence="1">
    <location>
        <begin position="160"/>
        <end position="180"/>
    </location>
</feature>
<comment type="caution">
    <text evidence="2">The sequence shown here is derived from an EMBL/GenBank/DDBJ whole genome shotgun (WGS) entry which is preliminary data.</text>
</comment>
<sequence length="217" mass="23552">MSLGSNFPAYVFSLVSVGLKNTFAPKCGLDKMFASAPETTLIDCVGFVAACAESTVLVSSGALRSPGLLNALAALSRTATADELSRFADAVGSRVYLLGKPWGQAEDDLDKLPAEDLERDSVNATDSAVQSNMKKYLVLVLMVTVHCTIRNFFVLDMGNLLKYLVLVLMVTVHCTIRNFFVLDMGNLLKYLVLGLMVTVHCTIRNFSVLDMGNLLKN</sequence>
<name>A0A1Q9C0V1_SYMMI</name>
<dbReference type="Proteomes" id="UP000186817">
    <property type="component" value="Unassembled WGS sequence"/>
</dbReference>
<keyword evidence="1" id="KW-1133">Transmembrane helix</keyword>
<dbReference type="AlphaFoldDB" id="A0A1Q9C0V1"/>
<keyword evidence="1" id="KW-0812">Transmembrane</keyword>
<evidence type="ECO:0000313" key="3">
    <source>
        <dbReference type="Proteomes" id="UP000186817"/>
    </source>
</evidence>
<proteinExistence type="predicted"/>